<evidence type="ECO:0000256" key="3">
    <source>
        <dbReference type="ARBA" id="ARBA00022448"/>
    </source>
</evidence>
<evidence type="ECO:0000256" key="5">
    <source>
        <dbReference type="ARBA" id="ARBA00022598"/>
    </source>
</evidence>
<dbReference type="FunFam" id="3.30.300.30:FF:000002">
    <property type="entry name" value="Long-chain fatty acid transport protein 1"/>
    <property type="match status" value="1"/>
</dbReference>
<dbReference type="NCBIfam" id="NF006134">
    <property type="entry name" value="PRK08279.1"/>
    <property type="match status" value="1"/>
</dbReference>
<dbReference type="InterPro" id="IPR020845">
    <property type="entry name" value="AMP-binding_CS"/>
</dbReference>
<dbReference type="OrthoDB" id="288590at2759"/>
<dbReference type="SUPFAM" id="SSF56801">
    <property type="entry name" value="Acetyl-CoA synthetase-like"/>
    <property type="match status" value="1"/>
</dbReference>
<dbReference type="Gene3D" id="3.40.50.12780">
    <property type="entry name" value="N-terminal domain of ligase-like"/>
    <property type="match status" value="1"/>
</dbReference>
<reference evidence="21" key="1">
    <citation type="submission" date="2022-07" db="EMBL/GenBank/DDBJ databases">
        <title>Chromosome-level genome of Muraenolepis orangiensis.</title>
        <authorList>
            <person name="Kim J."/>
        </authorList>
    </citation>
    <scope>NUCLEOTIDE SEQUENCE</scope>
    <source>
        <strain evidence="21">KU_S4_2022</strain>
        <tissue evidence="21">Muscle</tissue>
    </source>
</reference>
<dbReference type="InterPro" id="IPR042099">
    <property type="entry name" value="ANL_N_sf"/>
</dbReference>
<comment type="catalytic activity">
    <reaction evidence="17">
        <text>tetracosanoate + ATP + CoA = tetracosanoyl-CoA + AMP + diphosphate</text>
        <dbReference type="Rhea" id="RHEA:33639"/>
        <dbReference type="ChEBI" id="CHEBI:30616"/>
        <dbReference type="ChEBI" id="CHEBI:31014"/>
        <dbReference type="ChEBI" id="CHEBI:33019"/>
        <dbReference type="ChEBI" id="CHEBI:57287"/>
        <dbReference type="ChEBI" id="CHEBI:65052"/>
        <dbReference type="ChEBI" id="CHEBI:456215"/>
    </reaction>
    <physiologicalReaction direction="left-to-right" evidence="17">
        <dbReference type="Rhea" id="RHEA:33640"/>
    </physiologicalReaction>
</comment>
<evidence type="ECO:0000256" key="4">
    <source>
        <dbReference type="ARBA" id="ARBA00022475"/>
    </source>
</evidence>
<evidence type="ECO:0000259" key="20">
    <source>
        <dbReference type="Pfam" id="PF13193"/>
    </source>
</evidence>
<dbReference type="GO" id="GO:0005324">
    <property type="term" value="F:long-chain fatty acid transmembrane transporter activity"/>
    <property type="evidence" value="ECO:0007669"/>
    <property type="project" value="TreeGrafter"/>
</dbReference>
<dbReference type="Pfam" id="PF13193">
    <property type="entry name" value="AMP-binding_C"/>
    <property type="match status" value="1"/>
</dbReference>
<dbReference type="PROSITE" id="PS00455">
    <property type="entry name" value="AMP_BINDING"/>
    <property type="match status" value="1"/>
</dbReference>
<dbReference type="Pfam" id="PF00501">
    <property type="entry name" value="AMP-binding"/>
    <property type="match status" value="1"/>
</dbReference>
<evidence type="ECO:0000256" key="12">
    <source>
        <dbReference type="ARBA" id="ARBA00023136"/>
    </source>
</evidence>
<evidence type="ECO:0000256" key="16">
    <source>
        <dbReference type="ARBA" id="ARBA00041297"/>
    </source>
</evidence>
<evidence type="ECO:0000313" key="22">
    <source>
        <dbReference type="Proteomes" id="UP001148018"/>
    </source>
</evidence>
<keyword evidence="11" id="KW-0443">Lipid metabolism</keyword>
<evidence type="ECO:0000256" key="10">
    <source>
        <dbReference type="ARBA" id="ARBA00023055"/>
    </source>
</evidence>
<keyword evidence="5" id="KW-0436">Ligase</keyword>
<keyword evidence="6 18" id="KW-0812">Transmembrane</keyword>
<comment type="catalytic activity">
    <reaction evidence="15">
        <text>a very long-chain fatty acid + ATP + CoA = a very long-chain fatty acyl-CoA + AMP + diphosphate</text>
        <dbReference type="Rhea" id="RHEA:54536"/>
        <dbReference type="ChEBI" id="CHEBI:30616"/>
        <dbReference type="ChEBI" id="CHEBI:33019"/>
        <dbReference type="ChEBI" id="CHEBI:57287"/>
        <dbReference type="ChEBI" id="CHEBI:58950"/>
        <dbReference type="ChEBI" id="CHEBI:138261"/>
        <dbReference type="ChEBI" id="CHEBI:456215"/>
    </reaction>
    <physiologicalReaction direction="left-to-right" evidence="15">
        <dbReference type="Rhea" id="RHEA:54537"/>
    </physiologicalReaction>
</comment>
<keyword evidence="22" id="KW-1185">Reference proteome</keyword>
<dbReference type="Gene3D" id="3.30.300.30">
    <property type="match status" value="1"/>
</dbReference>
<keyword evidence="7" id="KW-0547">Nucleotide-binding</keyword>
<evidence type="ECO:0000256" key="6">
    <source>
        <dbReference type="ARBA" id="ARBA00022692"/>
    </source>
</evidence>
<evidence type="ECO:0000256" key="8">
    <source>
        <dbReference type="ARBA" id="ARBA00022832"/>
    </source>
</evidence>
<evidence type="ECO:0000256" key="14">
    <source>
        <dbReference type="ARBA" id="ARBA00026121"/>
    </source>
</evidence>
<dbReference type="GO" id="GO:0044539">
    <property type="term" value="P:long-chain fatty acid import into cell"/>
    <property type="evidence" value="ECO:0007669"/>
    <property type="project" value="TreeGrafter"/>
</dbReference>
<dbReference type="GO" id="GO:0004467">
    <property type="term" value="F:long-chain fatty acid-CoA ligase activity"/>
    <property type="evidence" value="ECO:0007669"/>
    <property type="project" value="UniProtKB-EC"/>
</dbReference>
<evidence type="ECO:0000259" key="19">
    <source>
        <dbReference type="Pfam" id="PF00501"/>
    </source>
</evidence>
<keyword evidence="10" id="KW-0445">Lipid transport</keyword>
<evidence type="ECO:0000256" key="13">
    <source>
        <dbReference type="ARBA" id="ARBA00024484"/>
    </source>
</evidence>
<organism evidence="21 22">
    <name type="scientific">Muraenolepis orangiensis</name>
    <name type="common">Patagonian moray cod</name>
    <dbReference type="NCBI Taxonomy" id="630683"/>
    <lineage>
        <taxon>Eukaryota</taxon>
        <taxon>Metazoa</taxon>
        <taxon>Chordata</taxon>
        <taxon>Craniata</taxon>
        <taxon>Vertebrata</taxon>
        <taxon>Euteleostomi</taxon>
        <taxon>Actinopterygii</taxon>
        <taxon>Neopterygii</taxon>
        <taxon>Teleostei</taxon>
        <taxon>Neoteleostei</taxon>
        <taxon>Acanthomorphata</taxon>
        <taxon>Zeiogadaria</taxon>
        <taxon>Gadariae</taxon>
        <taxon>Gadiformes</taxon>
        <taxon>Muraenolepidoidei</taxon>
        <taxon>Muraenolepididae</taxon>
        <taxon>Muraenolepis</taxon>
    </lineage>
</organism>
<feature type="domain" description="AMP-binding enzyme C-terminal" evidence="20">
    <location>
        <begin position="500"/>
        <end position="572"/>
    </location>
</feature>
<comment type="catalytic activity">
    <reaction evidence="13">
        <text>a long-chain fatty acid + ATP + CoA = a long-chain fatty acyl-CoA + AMP + diphosphate</text>
        <dbReference type="Rhea" id="RHEA:15421"/>
        <dbReference type="ChEBI" id="CHEBI:30616"/>
        <dbReference type="ChEBI" id="CHEBI:33019"/>
        <dbReference type="ChEBI" id="CHEBI:57287"/>
        <dbReference type="ChEBI" id="CHEBI:57560"/>
        <dbReference type="ChEBI" id="CHEBI:83139"/>
        <dbReference type="ChEBI" id="CHEBI:456215"/>
        <dbReference type="EC" id="6.2.1.3"/>
    </reaction>
    <physiologicalReaction direction="left-to-right" evidence="13">
        <dbReference type="Rhea" id="RHEA:15422"/>
    </physiologicalReaction>
</comment>
<evidence type="ECO:0000256" key="17">
    <source>
        <dbReference type="ARBA" id="ARBA00048666"/>
    </source>
</evidence>
<evidence type="ECO:0000256" key="7">
    <source>
        <dbReference type="ARBA" id="ARBA00022741"/>
    </source>
</evidence>
<gene>
    <name evidence="21" type="ORF">NHX12_005436</name>
</gene>
<dbReference type="GO" id="GO:0005886">
    <property type="term" value="C:plasma membrane"/>
    <property type="evidence" value="ECO:0007669"/>
    <property type="project" value="UniProtKB-SubCell"/>
</dbReference>
<dbReference type="InterPro" id="IPR045851">
    <property type="entry name" value="AMP-bd_C_sf"/>
</dbReference>
<keyword evidence="9 18" id="KW-1133">Transmembrane helix</keyword>
<keyword evidence="12 18" id="KW-0472">Membrane</keyword>
<dbReference type="EMBL" id="JANIIK010000112">
    <property type="protein sequence ID" value="KAJ3593099.1"/>
    <property type="molecule type" value="Genomic_DNA"/>
</dbReference>
<dbReference type="GO" id="GO:0005789">
    <property type="term" value="C:endoplasmic reticulum membrane"/>
    <property type="evidence" value="ECO:0007669"/>
    <property type="project" value="TreeGrafter"/>
</dbReference>
<dbReference type="AlphaFoldDB" id="A0A9Q0DRC4"/>
<protein>
    <recommendedName>
        <fullName evidence="14">long-chain-fatty-acid--CoA ligase</fullName>
        <ecNumber evidence="14">6.2.1.3</ecNumber>
    </recommendedName>
    <alternativeName>
        <fullName evidence="16">Long-chain-fatty-acid--CoA ligase</fullName>
    </alternativeName>
</protein>
<dbReference type="PANTHER" id="PTHR43107">
    <property type="entry name" value="LONG-CHAIN FATTY ACID TRANSPORT PROTEIN"/>
    <property type="match status" value="1"/>
</dbReference>
<keyword evidence="8" id="KW-0276">Fatty acid metabolism</keyword>
<evidence type="ECO:0000256" key="1">
    <source>
        <dbReference type="ARBA" id="ARBA00004651"/>
    </source>
</evidence>
<keyword evidence="4" id="KW-1003">Cell membrane</keyword>
<dbReference type="Proteomes" id="UP001148018">
    <property type="component" value="Unassembled WGS sequence"/>
</dbReference>
<dbReference type="GO" id="GO:0000166">
    <property type="term" value="F:nucleotide binding"/>
    <property type="evidence" value="ECO:0007669"/>
    <property type="project" value="UniProtKB-KW"/>
</dbReference>
<proteinExistence type="inferred from homology"/>
<feature type="domain" description="AMP-dependent synthetase/ligase" evidence="19">
    <location>
        <begin position="60"/>
        <end position="373"/>
    </location>
</feature>
<evidence type="ECO:0000313" key="21">
    <source>
        <dbReference type="EMBL" id="KAJ3593099.1"/>
    </source>
</evidence>
<dbReference type="EC" id="6.2.1.3" evidence="14"/>
<evidence type="ECO:0000256" key="15">
    <source>
        <dbReference type="ARBA" id="ARBA00036527"/>
    </source>
</evidence>
<dbReference type="PANTHER" id="PTHR43107:SF4">
    <property type="entry name" value="LONG-CHAIN FATTY ACID TRANSPORT PROTEIN 2"/>
    <property type="match status" value="1"/>
</dbReference>
<dbReference type="InterPro" id="IPR025110">
    <property type="entry name" value="AMP-bd_C"/>
</dbReference>
<comment type="similarity">
    <text evidence="2">Belongs to the ATP-dependent AMP-binding enzyme family.</text>
</comment>
<evidence type="ECO:0000256" key="9">
    <source>
        <dbReference type="ARBA" id="ARBA00022989"/>
    </source>
</evidence>
<dbReference type="FunFam" id="3.40.50.12780:FF:000005">
    <property type="entry name" value="Solute carrier family 27 member 6"/>
    <property type="match status" value="1"/>
</dbReference>
<evidence type="ECO:0000256" key="11">
    <source>
        <dbReference type="ARBA" id="ARBA00023098"/>
    </source>
</evidence>
<evidence type="ECO:0000256" key="2">
    <source>
        <dbReference type="ARBA" id="ARBA00006432"/>
    </source>
</evidence>
<name>A0A9Q0DRC4_9TELE</name>
<feature type="transmembrane region" description="Helical" evidence="18">
    <location>
        <begin position="5"/>
        <end position="22"/>
    </location>
</feature>
<keyword evidence="3" id="KW-0813">Transport</keyword>
<sequence length="619" mass="69485">MLIFIIVNILAGLVIVPLFLYLRNPYVFKDLHYACRLIRAGFRMHSKIKSCPSMVGSFLEKVDAHPNKPFVVFEDTSYTYRQADGRSNRIARVLSSSHVGVKEGDTVALFLGNEPLYVWSCLALLKLGCAAALLNSNIRARSLLHCLACCDATVLLAAADLRGAVEEVLPSLLQQGIRVFILSDDSDSEGIECLGQRIQQASEQPLSPQLRANTTIKSAALYIYTSGTTGLPKAARVTHERLMQASLMYSLCDVRDDDILYLYLPLYHASGFFMGLCGAMDKGITIILKRKFSTSQFWNDCRKYNVTIVQYIGEIMRYLCNTPKTSTDREHRVRMAIGNGIRADTWSEFLQRFGDIRICECYGATEGNIGFINYIGKVGAIGKEHFLQKMMTPYALIKYDTEKEEAIRDSRGFCVEVPKGETGLLVSKISKRAPFIGYAKNKQQTERKKMRDVLVKGDEYFNSGDLLNIDHQGFVYFQDRIGDTFRWKGENVATTEVADHLLMVDCVEEANVFGVKVPGHEGRIGMAALTLKEGVDFDSTATHQHVKAYLPSYARPQFIRIQEALVVTATFKQMKSALVEEGFNPGLITDPLYYLDNSQGYVPLTQHIYNSITEGRIRL</sequence>
<dbReference type="InterPro" id="IPR000873">
    <property type="entry name" value="AMP-dep_synth/lig_dom"/>
</dbReference>
<comment type="subcellular location">
    <subcellularLocation>
        <location evidence="1">Cell membrane</location>
        <topology evidence="1">Multi-pass membrane protein</topology>
    </subcellularLocation>
</comment>
<evidence type="ECO:0000256" key="18">
    <source>
        <dbReference type="SAM" id="Phobius"/>
    </source>
</evidence>
<comment type="caution">
    <text evidence="21">The sequence shown here is derived from an EMBL/GenBank/DDBJ whole genome shotgun (WGS) entry which is preliminary data.</text>
</comment>
<accession>A0A9Q0DRC4</accession>